<dbReference type="EMBL" id="JADEWN010000015">
    <property type="protein sequence ID" value="MBE9190358.1"/>
    <property type="molecule type" value="Genomic_DNA"/>
</dbReference>
<dbReference type="InterPro" id="IPR024186">
    <property type="entry name" value="Sig_transdc_resp-reg_PatA"/>
</dbReference>
<dbReference type="InterPro" id="IPR011006">
    <property type="entry name" value="CheY-like_superfamily"/>
</dbReference>
<protein>
    <submittedName>
        <fullName evidence="4">Response regulator</fullName>
    </submittedName>
</protein>
<dbReference type="PANTHER" id="PTHR44591">
    <property type="entry name" value="STRESS RESPONSE REGULATOR PROTEIN 1"/>
    <property type="match status" value="1"/>
</dbReference>
<accession>A0ABR9USM6</accession>
<dbReference type="InterPro" id="IPR025497">
    <property type="entry name" value="PatA-like_N"/>
</dbReference>
<dbReference type="SUPFAM" id="SSF52172">
    <property type="entry name" value="CheY-like"/>
    <property type="match status" value="1"/>
</dbReference>
<dbReference type="RefSeq" id="WP_193931549.1">
    <property type="nucleotide sequence ID" value="NZ_CAWPMZ010000033.1"/>
</dbReference>
<sequence length="464" mass="53237">MAIYGKFQTLRPLSLLAHLCSSYDSACLKVNSNTVSWLIYIEQGKIIYASQTVDPLDRLDCYLRRFSYHTATLNSEIRTKLRLMFDEESTLHPEYQAICWLVNNQYLNQAQAAALIEYLVKEVIESFLLIKESTYEINENYSPLPSELCRLDLQDIVKHCQKKLQVWQSFAPYIWSPYQRPYLCHQPGIKEQLSPEIQHKLSAILKGFSIRHLAVLLNQDELQLARSLYPYIKMGNIILQDPQPPFEQLPKTYESPTESQAVQQIQTPATVDNIAPSVASIKNHNRDDEKNTVSLTKITPNLQQPVVSRRPTQPIEKFVVSQNNSVEKSATPPEKTTNPYTNKNKFKVVCIDDSQAMLQELNHFLDDENFDVFTINDPVKALMQVVRIKPDLILLDVKMAGIDGYELCRLLRNHFLFKSTPIIMVTGNTGIIDRVKARIVGASGYLTKPFTQSELFKIIFRHLS</sequence>
<evidence type="ECO:0000259" key="3">
    <source>
        <dbReference type="PROSITE" id="PS50110"/>
    </source>
</evidence>
<organism evidence="4 5">
    <name type="scientific">Gloeocapsopsis crepidinum LEGE 06123</name>
    <dbReference type="NCBI Taxonomy" id="588587"/>
    <lineage>
        <taxon>Bacteria</taxon>
        <taxon>Bacillati</taxon>
        <taxon>Cyanobacteriota</taxon>
        <taxon>Cyanophyceae</taxon>
        <taxon>Oscillatoriophycideae</taxon>
        <taxon>Chroococcales</taxon>
        <taxon>Chroococcaceae</taxon>
        <taxon>Gloeocapsopsis</taxon>
    </lineage>
</organism>
<dbReference type="Pfam" id="PF00072">
    <property type="entry name" value="Response_reg"/>
    <property type="match status" value="1"/>
</dbReference>
<name>A0ABR9USM6_9CHRO</name>
<keyword evidence="1 2" id="KW-0597">Phosphoprotein</keyword>
<evidence type="ECO:0000256" key="1">
    <source>
        <dbReference type="ARBA" id="ARBA00022553"/>
    </source>
</evidence>
<keyword evidence="5" id="KW-1185">Reference proteome</keyword>
<dbReference type="PANTHER" id="PTHR44591:SF3">
    <property type="entry name" value="RESPONSE REGULATORY DOMAIN-CONTAINING PROTEIN"/>
    <property type="match status" value="1"/>
</dbReference>
<dbReference type="Gene3D" id="3.40.50.2300">
    <property type="match status" value="1"/>
</dbReference>
<dbReference type="PIRSF" id="PIRSF005897">
    <property type="entry name" value="RR_PatA"/>
    <property type="match status" value="1"/>
</dbReference>
<dbReference type="InterPro" id="IPR050595">
    <property type="entry name" value="Bact_response_regulator"/>
</dbReference>
<feature type="domain" description="Response regulatory" evidence="3">
    <location>
        <begin position="347"/>
        <end position="463"/>
    </location>
</feature>
<dbReference type="Proteomes" id="UP000651156">
    <property type="component" value="Unassembled WGS sequence"/>
</dbReference>
<dbReference type="InterPro" id="IPR001789">
    <property type="entry name" value="Sig_transdc_resp-reg_receiver"/>
</dbReference>
<evidence type="ECO:0000256" key="2">
    <source>
        <dbReference type="PROSITE-ProRule" id="PRU00169"/>
    </source>
</evidence>
<evidence type="ECO:0000313" key="5">
    <source>
        <dbReference type="Proteomes" id="UP000651156"/>
    </source>
</evidence>
<feature type="modified residue" description="4-aspartylphosphate" evidence="2">
    <location>
        <position position="396"/>
    </location>
</feature>
<evidence type="ECO:0000313" key="4">
    <source>
        <dbReference type="EMBL" id="MBE9190358.1"/>
    </source>
</evidence>
<comment type="caution">
    <text evidence="4">The sequence shown here is derived from an EMBL/GenBank/DDBJ whole genome shotgun (WGS) entry which is preliminary data.</text>
</comment>
<dbReference type="PROSITE" id="PS50110">
    <property type="entry name" value="RESPONSE_REGULATORY"/>
    <property type="match status" value="1"/>
</dbReference>
<dbReference type="SMART" id="SM00448">
    <property type="entry name" value="REC"/>
    <property type="match status" value="1"/>
</dbReference>
<gene>
    <name evidence="4" type="ORF">IQ230_08295</name>
</gene>
<proteinExistence type="predicted"/>
<dbReference type="Pfam" id="PF14332">
    <property type="entry name" value="DUF4388"/>
    <property type="match status" value="1"/>
</dbReference>
<reference evidence="4 5" key="1">
    <citation type="submission" date="2020-10" db="EMBL/GenBank/DDBJ databases">
        <authorList>
            <person name="Castelo-Branco R."/>
            <person name="Eusebio N."/>
            <person name="Adriana R."/>
            <person name="Vieira A."/>
            <person name="Brugerolle De Fraissinette N."/>
            <person name="Rezende De Castro R."/>
            <person name="Schneider M.P."/>
            <person name="Vasconcelos V."/>
            <person name="Leao P.N."/>
        </authorList>
    </citation>
    <scope>NUCLEOTIDE SEQUENCE [LARGE SCALE GENOMIC DNA]</scope>
    <source>
        <strain evidence="4 5">LEGE 06123</strain>
    </source>
</reference>